<organism evidence="2 3">
    <name type="scientific">Diplodia intermedia</name>
    <dbReference type="NCBI Taxonomy" id="856260"/>
    <lineage>
        <taxon>Eukaryota</taxon>
        <taxon>Fungi</taxon>
        <taxon>Dikarya</taxon>
        <taxon>Ascomycota</taxon>
        <taxon>Pezizomycotina</taxon>
        <taxon>Dothideomycetes</taxon>
        <taxon>Dothideomycetes incertae sedis</taxon>
        <taxon>Botryosphaeriales</taxon>
        <taxon>Botryosphaeriaceae</taxon>
        <taxon>Diplodia</taxon>
    </lineage>
</organism>
<keyword evidence="3" id="KW-1185">Reference proteome</keyword>
<dbReference type="PANTHER" id="PTHR38567:SF1">
    <property type="entry name" value="DUF4291 DOMAIN-CONTAINING PROTEIN"/>
    <property type="match status" value="1"/>
</dbReference>
<dbReference type="EMBL" id="JAKEKT020000024">
    <property type="protein sequence ID" value="KAL1644184.1"/>
    <property type="molecule type" value="Genomic_DNA"/>
</dbReference>
<evidence type="ECO:0008006" key="4">
    <source>
        <dbReference type="Google" id="ProtNLM"/>
    </source>
</evidence>
<dbReference type="Proteomes" id="UP001521184">
    <property type="component" value="Unassembled WGS sequence"/>
</dbReference>
<sequence length="217" mass="24294">MTEPDPNLTTTTTTTTVPRPTHQPPPQRQIRALHDARTITVYQAYPSAIASAAVAAQRLSASPAFKPSRTTWIKPSWCWMMYRSGYSFKDARQERVLALRVARDGFAEMLRGAVLTTTHQVSEGRVRVQWDPERGPALERRAWRSLQVGIPPGLVGRWVDEWVVGIEDVTDRARELKRVVEAEPGVGEAELRGRGLLPEERVYEVPADVRAVLGMDG</sequence>
<feature type="region of interest" description="Disordered" evidence="1">
    <location>
        <begin position="1"/>
        <end position="27"/>
    </location>
</feature>
<name>A0ABR3TTG5_9PEZI</name>
<comment type="caution">
    <text evidence="2">The sequence shown here is derived from an EMBL/GenBank/DDBJ whole genome shotgun (WGS) entry which is preliminary data.</text>
</comment>
<gene>
    <name evidence="2" type="ORF">SLS58_004464</name>
</gene>
<reference evidence="2 3" key="1">
    <citation type="journal article" date="2023" name="Plant Dis.">
        <title>First Report of Diplodia intermedia Causing Canker and Dieback Diseases on Apple Trees in Canada.</title>
        <authorList>
            <person name="Ellouze W."/>
            <person name="Ilyukhin E."/>
            <person name="Sulman M."/>
            <person name="Ali S."/>
        </authorList>
    </citation>
    <scope>NUCLEOTIDE SEQUENCE [LARGE SCALE GENOMIC DNA]</scope>
    <source>
        <strain evidence="2 3">M45-28</strain>
    </source>
</reference>
<dbReference type="PANTHER" id="PTHR38567">
    <property type="entry name" value="DUF4291 DOMAIN-CONTAINING PROTEIN"/>
    <property type="match status" value="1"/>
</dbReference>
<evidence type="ECO:0000256" key="1">
    <source>
        <dbReference type="SAM" id="MobiDB-lite"/>
    </source>
</evidence>
<evidence type="ECO:0000313" key="3">
    <source>
        <dbReference type="Proteomes" id="UP001521184"/>
    </source>
</evidence>
<protein>
    <recommendedName>
        <fullName evidence="4">ATP-dependent RNA helicase DHX8</fullName>
    </recommendedName>
</protein>
<proteinExistence type="predicted"/>
<dbReference type="Pfam" id="PF14124">
    <property type="entry name" value="DUF4291"/>
    <property type="match status" value="1"/>
</dbReference>
<evidence type="ECO:0000313" key="2">
    <source>
        <dbReference type="EMBL" id="KAL1644184.1"/>
    </source>
</evidence>
<accession>A0ABR3TTG5</accession>
<feature type="compositionally biased region" description="Low complexity" evidence="1">
    <location>
        <begin position="1"/>
        <end position="20"/>
    </location>
</feature>
<dbReference type="InterPro" id="IPR025633">
    <property type="entry name" value="DUF4291"/>
</dbReference>